<sequence length="330" mass="37102">MKVLLAAAAIGYGLGLTPLAGSTFPHMLSELLGCSVIFAMYRCSKRTAWILFGIFVFLLLLESLSWGGFHALLIWFFWLGSFLLHRIGASRKTVLASLVLAVLAVSVFQGVKWQYRDAERSGSLRDWILFAGMSEDWLTDGKLRSTLQDEDFLLRFNQGWHISQVIIYMDVTGNYLRGSSIADSVGAILLPRYLFPDKRRGGGAENFRTMTFHELVGGTSMNVSYVGEGYGNWGKSGCSLFLLGVGCLLGLALRLVKWMNEKDGFYFYFIPVLFFFGVKAEGDFMMTFGQFFKLFLIAWVLIRLFGRRFVNCGDGGGRRRHVPESLRLKG</sequence>
<evidence type="ECO:0000313" key="3">
    <source>
        <dbReference type="Proteomes" id="UP000435649"/>
    </source>
</evidence>
<name>A0A844G2U2_9BACT</name>
<keyword evidence="1" id="KW-0472">Membrane</keyword>
<evidence type="ECO:0008006" key="4">
    <source>
        <dbReference type="Google" id="ProtNLM"/>
    </source>
</evidence>
<feature type="transmembrane region" description="Helical" evidence="1">
    <location>
        <begin position="233"/>
        <end position="253"/>
    </location>
</feature>
<gene>
    <name evidence="2" type="ORF">FYJ85_07330</name>
</gene>
<protein>
    <recommendedName>
        <fullName evidence="4">Oligosaccharide repeat unit polymerase</fullName>
    </recommendedName>
</protein>
<proteinExistence type="predicted"/>
<keyword evidence="1" id="KW-1133">Transmembrane helix</keyword>
<evidence type="ECO:0000313" key="2">
    <source>
        <dbReference type="EMBL" id="MST96858.1"/>
    </source>
</evidence>
<feature type="transmembrane region" description="Helical" evidence="1">
    <location>
        <begin position="95"/>
        <end position="115"/>
    </location>
</feature>
<feature type="transmembrane region" description="Helical" evidence="1">
    <location>
        <begin position="288"/>
        <end position="306"/>
    </location>
</feature>
<accession>A0A844G2U2</accession>
<comment type="caution">
    <text evidence="2">The sequence shown here is derived from an EMBL/GenBank/DDBJ whole genome shotgun (WGS) entry which is preliminary data.</text>
</comment>
<evidence type="ECO:0000256" key="1">
    <source>
        <dbReference type="SAM" id="Phobius"/>
    </source>
</evidence>
<reference evidence="2 3" key="1">
    <citation type="submission" date="2019-08" db="EMBL/GenBank/DDBJ databases">
        <title>In-depth cultivation of the pig gut microbiome towards novel bacterial diversity and tailored functional studies.</title>
        <authorList>
            <person name="Wylensek D."/>
            <person name="Hitch T.C.A."/>
            <person name="Clavel T."/>
        </authorList>
    </citation>
    <scope>NUCLEOTIDE SEQUENCE [LARGE SCALE GENOMIC DNA]</scope>
    <source>
        <strain evidence="2 3">BBE-744-WT-12</strain>
    </source>
</reference>
<dbReference type="EMBL" id="VUNS01000006">
    <property type="protein sequence ID" value="MST96858.1"/>
    <property type="molecule type" value="Genomic_DNA"/>
</dbReference>
<keyword evidence="3" id="KW-1185">Reference proteome</keyword>
<dbReference type="AlphaFoldDB" id="A0A844G2U2"/>
<feature type="transmembrane region" description="Helical" evidence="1">
    <location>
        <begin position="48"/>
        <end position="66"/>
    </location>
</feature>
<dbReference type="Proteomes" id="UP000435649">
    <property type="component" value="Unassembled WGS sequence"/>
</dbReference>
<keyword evidence="1" id="KW-0812">Transmembrane</keyword>
<organism evidence="2 3">
    <name type="scientific">Victivallis lenta</name>
    <dbReference type="NCBI Taxonomy" id="2606640"/>
    <lineage>
        <taxon>Bacteria</taxon>
        <taxon>Pseudomonadati</taxon>
        <taxon>Lentisphaerota</taxon>
        <taxon>Lentisphaeria</taxon>
        <taxon>Victivallales</taxon>
        <taxon>Victivallaceae</taxon>
        <taxon>Victivallis</taxon>
    </lineage>
</organism>